<dbReference type="InterPro" id="IPR003661">
    <property type="entry name" value="HisK_dim/P_dom"/>
</dbReference>
<evidence type="ECO:0000256" key="5">
    <source>
        <dbReference type="ARBA" id="ARBA00022679"/>
    </source>
</evidence>
<organism evidence="9 10">
    <name type="scientific">Nocardioides taihuensis</name>
    <dbReference type="NCBI Taxonomy" id="1835606"/>
    <lineage>
        <taxon>Bacteria</taxon>
        <taxon>Bacillati</taxon>
        <taxon>Actinomycetota</taxon>
        <taxon>Actinomycetes</taxon>
        <taxon>Propionibacteriales</taxon>
        <taxon>Nocardioidaceae</taxon>
        <taxon>Nocardioides</taxon>
    </lineage>
</organism>
<dbReference type="PANTHER" id="PTHR43711:SF1">
    <property type="entry name" value="HISTIDINE KINASE 1"/>
    <property type="match status" value="1"/>
</dbReference>
<dbReference type="InterPro" id="IPR005467">
    <property type="entry name" value="His_kinase_dom"/>
</dbReference>
<dbReference type="InterPro" id="IPR036097">
    <property type="entry name" value="HisK_dim/P_sf"/>
</dbReference>
<dbReference type="SMART" id="SM00065">
    <property type="entry name" value="GAF"/>
    <property type="match status" value="2"/>
</dbReference>
<proteinExistence type="predicted"/>
<dbReference type="PANTHER" id="PTHR43711">
    <property type="entry name" value="TWO-COMPONENT HISTIDINE KINASE"/>
    <property type="match status" value="1"/>
</dbReference>
<name>A0ABW0BNJ2_9ACTN</name>
<evidence type="ECO:0000256" key="3">
    <source>
        <dbReference type="ARBA" id="ARBA00012438"/>
    </source>
</evidence>
<dbReference type="CDD" id="cd00075">
    <property type="entry name" value="HATPase"/>
    <property type="match status" value="1"/>
</dbReference>
<dbReference type="SUPFAM" id="SSF55874">
    <property type="entry name" value="ATPase domain of HSP90 chaperone/DNA topoisomerase II/histidine kinase"/>
    <property type="match status" value="1"/>
</dbReference>
<keyword evidence="10" id="KW-1185">Reference proteome</keyword>
<evidence type="ECO:0000256" key="2">
    <source>
        <dbReference type="ARBA" id="ARBA00004236"/>
    </source>
</evidence>
<dbReference type="RefSeq" id="WP_378591711.1">
    <property type="nucleotide sequence ID" value="NZ_JBHSKD010000019.1"/>
</dbReference>
<dbReference type="Pfam" id="PF02518">
    <property type="entry name" value="HATPase_c"/>
    <property type="match status" value="1"/>
</dbReference>
<evidence type="ECO:0000256" key="4">
    <source>
        <dbReference type="ARBA" id="ARBA00022553"/>
    </source>
</evidence>
<dbReference type="EC" id="2.7.13.3" evidence="3"/>
<accession>A0ABW0BNJ2</accession>
<keyword evidence="5" id="KW-0808">Transferase</keyword>
<dbReference type="GO" id="GO:0016301">
    <property type="term" value="F:kinase activity"/>
    <property type="evidence" value="ECO:0007669"/>
    <property type="project" value="UniProtKB-KW"/>
</dbReference>
<dbReference type="Pfam" id="PF01590">
    <property type="entry name" value="GAF"/>
    <property type="match status" value="1"/>
</dbReference>
<dbReference type="PRINTS" id="PR00344">
    <property type="entry name" value="BCTRLSENSOR"/>
</dbReference>
<dbReference type="Gene3D" id="3.30.450.40">
    <property type="match status" value="2"/>
</dbReference>
<comment type="catalytic activity">
    <reaction evidence="1">
        <text>ATP + protein L-histidine = ADP + protein N-phospho-L-histidine.</text>
        <dbReference type="EC" id="2.7.13.3"/>
    </reaction>
</comment>
<dbReference type="PROSITE" id="PS50109">
    <property type="entry name" value="HIS_KIN"/>
    <property type="match status" value="1"/>
</dbReference>
<gene>
    <name evidence="9" type="ORF">ACFPGP_15820</name>
</gene>
<dbReference type="InterPro" id="IPR050736">
    <property type="entry name" value="Sensor_HK_Regulatory"/>
</dbReference>
<dbReference type="InterPro" id="IPR003018">
    <property type="entry name" value="GAF"/>
</dbReference>
<dbReference type="SUPFAM" id="SSF47384">
    <property type="entry name" value="Homodimeric domain of signal transducing histidine kinase"/>
    <property type="match status" value="1"/>
</dbReference>
<evidence type="ECO:0000313" key="9">
    <source>
        <dbReference type="EMBL" id="MFC5178151.1"/>
    </source>
</evidence>
<keyword evidence="6 9" id="KW-0418">Kinase</keyword>
<evidence type="ECO:0000259" key="8">
    <source>
        <dbReference type="PROSITE" id="PS50109"/>
    </source>
</evidence>
<dbReference type="Proteomes" id="UP001596087">
    <property type="component" value="Unassembled WGS sequence"/>
</dbReference>
<dbReference type="SMART" id="SM00388">
    <property type="entry name" value="HisKA"/>
    <property type="match status" value="1"/>
</dbReference>
<dbReference type="InterPro" id="IPR029016">
    <property type="entry name" value="GAF-like_dom_sf"/>
</dbReference>
<evidence type="ECO:0000313" key="10">
    <source>
        <dbReference type="Proteomes" id="UP001596087"/>
    </source>
</evidence>
<keyword evidence="7" id="KW-0902">Two-component regulatory system</keyword>
<evidence type="ECO:0000256" key="6">
    <source>
        <dbReference type="ARBA" id="ARBA00022777"/>
    </source>
</evidence>
<dbReference type="InterPro" id="IPR036890">
    <property type="entry name" value="HATPase_C_sf"/>
</dbReference>
<sequence>MTQHTMGNTPDQPFPDDWSQAVFTQGLQLIAEGVTELVGFGVACISVVRNNQLEVVAVAADDEVREALKGTSTSIETLLAELEHADHWGLMRFVPHERLGENIQATGWVPDIEPLDVPDAWHPLDLLIAPLHSSTGELLGTLAIDLPIDGKRPGPEQRRMLEKYAAQTGRAVVTALERQRLAEQMRLATTARAIVRGASAQLSLDSLLASVQSALTEGFGAAGVWIQTFDDGGGTSNVYGGEGTGLTMPPELVTIAEGAAEMCWREQRCVVVDVLDDDANAQLGRDERRRIVEFLEEIDISSMLFAPLGAGTECLGNLVLTRSAAQRDWTEVELSAALDIGHDLGRAILNARTFEREHELVQELRALDNYKSQLIATVSHELKNPLTSIMGHLEMLESVPDLSGITLSSLAAMDRAAQRLTRVINDLLLLSAVDDPNNPIDPVPVDVHAVLEEVLDVNAVSAQRKSLTIRVETPDEPVVALGDREELDRVCANLLSNAIKYTPEFKTVTVRLAADGDCVVLSCTDEGIGISESDQEQLFREFFRSTNPEAVAQPGTGLGLAIVKRIVERHGGHIDVESDLGKGSTFTVTLPAAPETSAA</sequence>
<dbReference type="InterPro" id="IPR003594">
    <property type="entry name" value="HATPase_dom"/>
</dbReference>
<dbReference type="CDD" id="cd00082">
    <property type="entry name" value="HisKA"/>
    <property type="match status" value="1"/>
</dbReference>
<comment type="subcellular location">
    <subcellularLocation>
        <location evidence="2">Cell membrane</location>
    </subcellularLocation>
</comment>
<evidence type="ECO:0000256" key="7">
    <source>
        <dbReference type="ARBA" id="ARBA00023012"/>
    </source>
</evidence>
<dbReference type="SUPFAM" id="SSF55781">
    <property type="entry name" value="GAF domain-like"/>
    <property type="match status" value="2"/>
</dbReference>
<reference evidence="10" key="1">
    <citation type="journal article" date="2019" name="Int. J. Syst. Evol. Microbiol.">
        <title>The Global Catalogue of Microorganisms (GCM) 10K type strain sequencing project: providing services to taxonomists for standard genome sequencing and annotation.</title>
        <authorList>
            <consortium name="The Broad Institute Genomics Platform"/>
            <consortium name="The Broad Institute Genome Sequencing Center for Infectious Disease"/>
            <person name="Wu L."/>
            <person name="Ma J."/>
        </authorList>
    </citation>
    <scope>NUCLEOTIDE SEQUENCE [LARGE SCALE GENOMIC DNA]</scope>
    <source>
        <strain evidence="10">DFY41</strain>
    </source>
</reference>
<dbReference type="EMBL" id="JBHSKD010000019">
    <property type="protein sequence ID" value="MFC5178151.1"/>
    <property type="molecule type" value="Genomic_DNA"/>
</dbReference>
<feature type="domain" description="Histidine kinase" evidence="8">
    <location>
        <begin position="377"/>
        <end position="594"/>
    </location>
</feature>
<keyword evidence="4" id="KW-0597">Phosphoprotein</keyword>
<dbReference type="Gene3D" id="1.10.287.130">
    <property type="match status" value="1"/>
</dbReference>
<dbReference type="SMART" id="SM00387">
    <property type="entry name" value="HATPase_c"/>
    <property type="match status" value="1"/>
</dbReference>
<comment type="caution">
    <text evidence="9">The sequence shown here is derived from an EMBL/GenBank/DDBJ whole genome shotgun (WGS) entry which is preliminary data.</text>
</comment>
<dbReference type="InterPro" id="IPR004358">
    <property type="entry name" value="Sig_transdc_His_kin-like_C"/>
</dbReference>
<evidence type="ECO:0000256" key="1">
    <source>
        <dbReference type="ARBA" id="ARBA00000085"/>
    </source>
</evidence>
<dbReference type="Pfam" id="PF00512">
    <property type="entry name" value="HisKA"/>
    <property type="match status" value="1"/>
</dbReference>
<dbReference type="Gene3D" id="3.30.565.10">
    <property type="entry name" value="Histidine kinase-like ATPase, C-terminal domain"/>
    <property type="match status" value="1"/>
</dbReference>
<protein>
    <recommendedName>
        <fullName evidence="3">histidine kinase</fullName>
        <ecNumber evidence="3">2.7.13.3</ecNumber>
    </recommendedName>
</protein>